<dbReference type="PANTHER" id="PTHR33495">
    <property type="entry name" value="ANTI-SIGMA FACTOR ANTAGONIST TM_1081-RELATED-RELATED"/>
    <property type="match status" value="1"/>
</dbReference>
<dbReference type="InterPro" id="IPR003658">
    <property type="entry name" value="Anti-sigma_ant"/>
</dbReference>
<feature type="domain" description="STAS" evidence="3">
    <location>
        <begin position="18"/>
        <end position="103"/>
    </location>
</feature>
<evidence type="ECO:0000313" key="5">
    <source>
        <dbReference type="Proteomes" id="UP000199051"/>
    </source>
</evidence>
<dbReference type="InterPro" id="IPR058548">
    <property type="entry name" value="MlaB-like_STAS"/>
</dbReference>
<organism evidence="4 5">
    <name type="scientific">Actinokineospora terrae</name>
    <dbReference type="NCBI Taxonomy" id="155974"/>
    <lineage>
        <taxon>Bacteria</taxon>
        <taxon>Bacillati</taxon>
        <taxon>Actinomycetota</taxon>
        <taxon>Actinomycetes</taxon>
        <taxon>Pseudonocardiales</taxon>
        <taxon>Pseudonocardiaceae</taxon>
        <taxon>Actinokineospora</taxon>
    </lineage>
</organism>
<keyword evidence="5" id="KW-1185">Reference proteome</keyword>
<protein>
    <recommendedName>
        <fullName evidence="2">Anti-sigma factor antagonist</fullName>
    </recommendedName>
</protein>
<dbReference type="RefSeq" id="WP_177215892.1">
    <property type="nucleotide sequence ID" value="NZ_FOGI01000017.1"/>
</dbReference>
<dbReference type="Gene3D" id="3.30.750.24">
    <property type="entry name" value="STAS domain"/>
    <property type="match status" value="1"/>
</dbReference>
<evidence type="ECO:0000259" key="3">
    <source>
        <dbReference type="PROSITE" id="PS50801"/>
    </source>
</evidence>
<evidence type="ECO:0000256" key="2">
    <source>
        <dbReference type="RuleBase" id="RU003749"/>
    </source>
</evidence>
<comment type="similarity">
    <text evidence="1 2">Belongs to the anti-sigma-factor antagonist family.</text>
</comment>
<accession>A0A1H9XMH3</accession>
<dbReference type="PROSITE" id="PS50801">
    <property type="entry name" value="STAS"/>
    <property type="match status" value="1"/>
</dbReference>
<evidence type="ECO:0000313" key="4">
    <source>
        <dbReference type="EMBL" id="SES47314.1"/>
    </source>
</evidence>
<dbReference type="EMBL" id="FOGI01000017">
    <property type="protein sequence ID" value="SES47314.1"/>
    <property type="molecule type" value="Genomic_DNA"/>
</dbReference>
<evidence type="ECO:0000256" key="1">
    <source>
        <dbReference type="ARBA" id="ARBA00009013"/>
    </source>
</evidence>
<proteinExistence type="inferred from homology"/>
<dbReference type="GO" id="GO:0043856">
    <property type="term" value="F:anti-sigma factor antagonist activity"/>
    <property type="evidence" value="ECO:0007669"/>
    <property type="project" value="InterPro"/>
</dbReference>
<reference evidence="5" key="1">
    <citation type="submission" date="2016-10" db="EMBL/GenBank/DDBJ databases">
        <authorList>
            <person name="Varghese N."/>
            <person name="Submissions S."/>
        </authorList>
    </citation>
    <scope>NUCLEOTIDE SEQUENCE [LARGE SCALE GENOMIC DNA]</scope>
    <source>
        <strain evidence="5">DSM 44260</strain>
    </source>
</reference>
<dbReference type="AlphaFoldDB" id="A0A1H9XMH3"/>
<dbReference type="Proteomes" id="UP000199051">
    <property type="component" value="Unassembled WGS sequence"/>
</dbReference>
<dbReference type="SUPFAM" id="SSF52091">
    <property type="entry name" value="SpoIIaa-like"/>
    <property type="match status" value="1"/>
</dbReference>
<dbReference type="PANTHER" id="PTHR33495:SF2">
    <property type="entry name" value="ANTI-SIGMA FACTOR ANTAGONIST TM_1081-RELATED"/>
    <property type="match status" value="1"/>
</dbReference>
<dbReference type="InterPro" id="IPR036513">
    <property type="entry name" value="STAS_dom_sf"/>
</dbReference>
<name>A0A1H9XMH3_9PSEU</name>
<dbReference type="CDD" id="cd07043">
    <property type="entry name" value="STAS_anti-anti-sigma_factors"/>
    <property type="match status" value="1"/>
</dbReference>
<dbReference type="InterPro" id="IPR002645">
    <property type="entry name" value="STAS_dom"/>
</dbReference>
<sequence>METDPHTLDITRLHDGGLALSGELDYATAPELTAMVAALPLLQGATLTLDLGQLAFCDSSGLSALLTAYKRITNLGGRLSVSAIDPNVARMLAITGLAHLFRP</sequence>
<dbReference type="Pfam" id="PF13466">
    <property type="entry name" value="STAS_2"/>
    <property type="match status" value="1"/>
</dbReference>
<dbReference type="NCBIfam" id="TIGR00377">
    <property type="entry name" value="ant_ant_sig"/>
    <property type="match status" value="1"/>
</dbReference>
<gene>
    <name evidence="4" type="ORF">SAMN04487818_11738</name>
</gene>
<dbReference type="STRING" id="155974.SAMN04487818_11738"/>